<organism evidence="1 2">
    <name type="scientific">Streptomyces hazeniae</name>
    <dbReference type="NCBI Taxonomy" id="3075538"/>
    <lineage>
        <taxon>Bacteria</taxon>
        <taxon>Bacillati</taxon>
        <taxon>Actinomycetota</taxon>
        <taxon>Actinomycetes</taxon>
        <taxon>Kitasatosporales</taxon>
        <taxon>Streptomycetaceae</taxon>
        <taxon>Streptomyces</taxon>
    </lineage>
</organism>
<reference evidence="2" key="1">
    <citation type="submission" date="2023-07" db="EMBL/GenBank/DDBJ databases">
        <title>30 novel species of actinomycetes from the DSMZ collection.</title>
        <authorList>
            <person name="Nouioui I."/>
        </authorList>
    </citation>
    <scope>NUCLEOTIDE SEQUENCE [LARGE SCALE GENOMIC DNA]</scope>
    <source>
        <strain evidence="2">DSM 42041</strain>
    </source>
</reference>
<dbReference type="InterPro" id="IPR008266">
    <property type="entry name" value="Tyr_kinase_AS"/>
</dbReference>
<dbReference type="PROSITE" id="PS00109">
    <property type="entry name" value="PROTEIN_KINASE_TYR"/>
    <property type="match status" value="1"/>
</dbReference>
<sequence length="223" mass="24704">MAMERLQWEDLPAAARAAVEQHAGRVVTAHSVGGGARILWRAQAAGWDLLGYALVWGRHADYRPGSPDLPLVFDALAKLQATPCPGGRVVKRAEDRWAGYVRGTDIGLLAGDALLHTDLAPHNVLITDRAHLIDWAWPTRGAGWIDPAVWVLRLMEAGHSADDADRWAGRVSSWRSAWHEAVAVFSAANAAAWEEIARDDPQTWKQDMARHAKAWVRYWESRA</sequence>
<proteinExistence type="predicted"/>
<dbReference type="InterPro" id="IPR011009">
    <property type="entry name" value="Kinase-like_dom_sf"/>
</dbReference>
<dbReference type="EMBL" id="JAVREQ010000001">
    <property type="protein sequence ID" value="MDT0377199.1"/>
    <property type="molecule type" value="Genomic_DNA"/>
</dbReference>
<dbReference type="Proteomes" id="UP001183414">
    <property type="component" value="Unassembled WGS sequence"/>
</dbReference>
<protein>
    <submittedName>
        <fullName evidence="1">Aminoglycoside phosphotransferase</fullName>
    </submittedName>
</protein>
<comment type="caution">
    <text evidence="1">The sequence shown here is derived from an EMBL/GenBank/DDBJ whole genome shotgun (WGS) entry which is preliminary data.</text>
</comment>
<dbReference type="RefSeq" id="WP_311671205.1">
    <property type="nucleotide sequence ID" value="NZ_JAVREQ010000001.1"/>
</dbReference>
<accession>A0ABU2NJN1</accession>
<evidence type="ECO:0000313" key="2">
    <source>
        <dbReference type="Proteomes" id="UP001183414"/>
    </source>
</evidence>
<name>A0ABU2NJN1_9ACTN</name>
<dbReference type="SUPFAM" id="SSF56112">
    <property type="entry name" value="Protein kinase-like (PK-like)"/>
    <property type="match status" value="1"/>
</dbReference>
<evidence type="ECO:0000313" key="1">
    <source>
        <dbReference type="EMBL" id="MDT0377199.1"/>
    </source>
</evidence>
<gene>
    <name evidence="1" type="ORF">RM572_00210</name>
</gene>
<keyword evidence="2" id="KW-1185">Reference proteome</keyword>